<gene>
    <name evidence="1" type="ORF">CIAN88_18640</name>
</gene>
<dbReference type="GO" id="GO:0016779">
    <property type="term" value="F:nucleotidyltransferase activity"/>
    <property type="evidence" value="ECO:0007669"/>
    <property type="project" value="UniProtKB-KW"/>
</dbReference>
<sequence>MSRKEVTTKEDIMTVIDILENAEITYWIDGGWGVDILAGKQTRDHRDIDINFDSRYTEKLLHTLFEYGYEIDTDWKPVRMELYSEKYGYLDIHPFVLHEDGTAKQASLEGDWYQFDKELFGSSVFEGRTIPCISVKGQKLFHSGYELRDKDRHDILILERMTE</sequence>
<keyword evidence="1" id="KW-0548">Nucleotidyltransferase</keyword>
<reference evidence="1 2" key="1">
    <citation type="submission" date="2014-08" db="EMBL/GenBank/DDBJ databases">
        <title>Clostridium innocuum, an unnegligible vancomycin-resistant pathogen causing extra-intestinal infections.</title>
        <authorList>
            <person name="Feng Y."/>
            <person name="Chiu C.-H."/>
        </authorList>
    </citation>
    <scope>NUCLEOTIDE SEQUENCE [LARGE SCALE GENOMIC DNA]</scope>
    <source>
        <strain evidence="1 2">AN88</strain>
    </source>
</reference>
<dbReference type="Proteomes" id="UP000030008">
    <property type="component" value="Unassembled WGS sequence"/>
</dbReference>
<name>A0A099I2F7_CLOIN</name>
<keyword evidence="1" id="KW-0808">Transferase</keyword>
<dbReference type="EMBL" id="JQIF01000097">
    <property type="protein sequence ID" value="KGJ51776.1"/>
    <property type="molecule type" value="Genomic_DNA"/>
</dbReference>
<evidence type="ECO:0000313" key="2">
    <source>
        <dbReference type="Proteomes" id="UP000030008"/>
    </source>
</evidence>
<organism evidence="1 2">
    <name type="scientific">Clostridium innocuum</name>
    <dbReference type="NCBI Taxonomy" id="1522"/>
    <lineage>
        <taxon>Bacteria</taxon>
        <taxon>Bacillati</taxon>
        <taxon>Bacillota</taxon>
        <taxon>Clostridia</taxon>
        <taxon>Eubacteriales</taxon>
        <taxon>Clostridiaceae</taxon>
        <taxon>Clostridium</taxon>
    </lineage>
</organism>
<comment type="caution">
    <text evidence="1">The sequence shown here is derived from an EMBL/GenBank/DDBJ whole genome shotgun (WGS) entry which is preliminary data.</text>
</comment>
<accession>A0A099I2F7</accession>
<evidence type="ECO:0000313" key="1">
    <source>
        <dbReference type="EMBL" id="KGJ51776.1"/>
    </source>
</evidence>
<dbReference type="SUPFAM" id="SSF81301">
    <property type="entry name" value="Nucleotidyltransferase"/>
    <property type="match status" value="1"/>
</dbReference>
<dbReference type="Pfam" id="PF10706">
    <property type="entry name" value="Aminoglyc_resit"/>
    <property type="match status" value="1"/>
</dbReference>
<dbReference type="Gene3D" id="3.30.460.40">
    <property type="match status" value="1"/>
</dbReference>
<dbReference type="InterPro" id="IPR019646">
    <property type="entry name" value="Aminoglyc_AdlTrfase"/>
</dbReference>
<dbReference type="InterPro" id="IPR043519">
    <property type="entry name" value="NT_sf"/>
</dbReference>
<protein>
    <submittedName>
        <fullName evidence="1">Aminoglycoside-2'-adenylyltransferase</fullName>
    </submittedName>
</protein>
<dbReference type="AlphaFoldDB" id="A0A099I2F7"/>
<proteinExistence type="predicted"/>
<dbReference type="RefSeq" id="WP_044907330.1">
    <property type="nucleotide sequence ID" value="NZ_JQIF01000097.1"/>
</dbReference>